<evidence type="ECO:0000313" key="4">
    <source>
        <dbReference type="EMBL" id="GEE01847.1"/>
    </source>
</evidence>
<feature type="transmembrane region" description="Helical" evidence="2">
    <location>
        <begin position="128"/>
        <end position="147"/>
    </location>
</feature>
<evidence type="ECO:0000256" key="1">
    <source>
        <dbReference type="SAM" id="MobiDB-lite"/>
    </source>
</evidence>
<evidence type="ECO:0000256" key="3">
    <source>
        <dbReference type="SAM" id="SignalP"/>
    </source>
</evidence>
<keyword evidence="3" id="KW-0732">Signal</keyword>
<evidence type="ECO:0000256" key="2">
    <source>
        <dbReference type="SAM" id="Phobius"/>
    </source>
</evidence>
<keyword evidence="2" id="KW-0812">Transmembrane</keyword>
<dbReference type="AlphaFoldDB" id="A0A7I9V943"/>
<organism evidence="4 5">
    <name type="scientific">Gordonia spumicola</name>
    <dbReference type="NCBI Taxonomy" id="589161"/>
    <lineage>
        <taxon>Bacteria</taxon>
        <taxon>Bacillati</taxon>
        <taxon>Actinomycetota</taxon>
        <taxon>Actinomycetes</taxon>
        <taxon>Mycobacteriales</taxon>
        <taxon>Gordoniaceae</taxon>
        <taxon>Gordonia</taxon>
    </lineage>
</organism>
<feature type="transmembrane region" description="Helical" evidence="2">
    <location>
        <begin position="90"/>
        <end position="108"/>
    </location>
</feature>
<feature type="transmembrane region" description="Helical" evidence="2">
    <location>
        <begin position="154"/>
        <end position="173"/>
    </location>
</feature>
<protein>
    <submittedName>
        <fullName evidence="4">Uncharacterized protein</fullName>
    </submittedName>
</protein>
<keyword evidence="2" id="KW-0472">Membrane</keyword>
<name>A0A7I9V943_9ACTN</name>
<sequence>MQNHSLKYVGAAACVVLAIAAFAAPWVAFSEAGVHAVSVSLSGRLLDVDSGFDSFEAGEAGWALGYVGVVGSLLIRIVGSKTDDALTGNVFLAGVVLAMMVVAVWLGRSVWLDLDVVDDAGLSPSMAWGYWMSLGAAVSLIVVPFVVELAEGGARLAVGIGIVAVLVGGGALIGRPDIGAVHAGAPNVRESEISSSAENDFPVDEVPREIESSVEPPSVVEEPAVEEIPDSNDDVEAPAPEPIPMPGPPTDVTVPAGFEWRVQGPFASSWTCDQTLSRWPIAASVCFTHNGYAYFWGLAQS</sequence>
<feature type="region of interest" description="Disordered" evidence="1">
    <location>
        <begin position="209"/>
        <end position="246"/>
    </location>
</feature>
<dbReference type="EMBL" id="BJOV01000005">
    <property type="protein sequence ID" value="GEE01847.1"/>
    <property type="molecule type" value="Genomic_DNA"/>
</dbReference>
<proteinExistence type="predicted"/>
<evidence type="ECO:0000313" key="5">
    <source>
        <dbReference type="Proteomes" id="UP000444960"/>
    </source>
</evidence>
<gene>
    <name evidence="4" type="ORF">nbrc107696_22930</name>
</gene>
<keyword evidence="5" id="KW-1185">Reference proteome</keyword>
<feature type="compositionally biased region" description="Acidic residues" evidence="1">
    <location>
        <begin position="223"/>
        <end position="236"/>
    </location>
</feature>
<dbReference type="Proteomes" id="UP000444960">
    <property type="component" value="Unassembled WGS sequence"/>
</dbReference>
<keyword evidence="2" id="KW-1133">Transmembrane helix</keyword>
<feature type="chain" id="PRO_5029796414" evidence="3">
    <location>
        <begin position="24"/>
        <end position="301"/>
    </location>
</feature>
<comment type="caution">
    <text evidence="4">The sequence shown here is derived from an EMBL/GenBank/DDBJ whole genome shotgun (WGS) entry which is preliminary data.</text>
</comment>
<accession>A0A7I9V943</accession>
<feature type="transmembrane region" description="Helical" evidence="2">
    <location>
        <begin position="60"/>
        <end position="78"/>
    </location>
</feature>
<reference evidence="5" key="1">
    <citation type="submission" date="2019-06" db="EMBL/GenBank/DDBJ databases">
        <title>Gordonia isolated from sludge of a wastewater treatment plant.</title>
        <authorList>
            <person name="Tamura T."/>
            <person name="Aoyama K."/>
            <person name="Kang Y."/>
            <person name="Saito S."/>
            <person name="Akiyama N."/>
            <person name="Yazawa K."/>
            <person name="Gonoi T."/>
            <person name="Mikami Y."/>
        </authorList>
    </citation>
    <scope>NUCLEOTIDE SEQUENCE [LARGE SCALE GENOMIC DNA]</scope>
    <source>
        <strain evidence="5">NBRC 107696</strain>
    </source>
</reference>
<feature type="compositionally biased region" description="Low complexity" evidence="1">
    <location>
        <begin position="213"/>
        <end position="222"/>
    </location>
</feature>
<feature type="signal peptide" evidence="3">
    <location>
        <begin position="1"/>
        <end position="23"/>
    </location>
</feature>